<dbReference type="InterPro" id="IPR012938">
    <property type="entry name" value="Glc/Sorbosone_DH"/>
</dbReference>
<accession>A0A8J8TQ45</accession>
<dbReference type="Gene3D" id="2.120.10.30">
    <property type="entry name" value="TolB, C-terminal domain"/>
    <property type="match status" value="1"/>
</dbReference>
<dbReference type="EMBL" id="PHNJ01000019">
    <property type="protein sequence ID" value="TYL36354.1"/>
    <property type="molecule type" value="Genomic_DNA"/>
</dbReference>
<protein>
    <submittedName>
        <fullName evidence="2">Glucose dehydrogenase</fullName>
    </submittedName>
</protein>
<sequence>MKRRTILSASGGLLSAAVAGCTGFLDVDETSDGFEIEEAIDGVDHPWGMTFLPDDGRLLVTERPGRLQLFDPDDGTGEELEGTPDVYAEGQGGLLDVALHPDFPDEPWLYLTYSTENGDGESTTVLGRGRLDAEENRLEDVEELYVAEPFVDSDQHYGSRVVFGDDDMVYVTVGDRASKEFGPDHVSQDTTNALGTTLRLEPDGSIPEDNPFVDETDVEDAIFSYGHRNAQGMAVRPETGELWQSEHGEEDGDEINVVEAGGNYGWPVAAYGCEYGTDDPIGDEPHEREDVFDPVYYWECTSGGFPPAGMTFYDGDAFPEWEGDLFVGNLAGQYLGRFTVDGTDVEEVDPLLEGQEWRVRDVEIEPETGALYVAVDDENAPIVRLTPE</sequence>
<dbReference type="OrthoDB" id="6744at2157"/>
<proteinExistence type="predicted"/>
<dbReference type="Pfam" id="PF07995">
    <property type="entry name" value="GSDH"/>
    <property type="match status" value="1"/>
</dbReference>
<dbReference type="PROSITE" id="PS51257">
    <property type="entry name" value="PROKAR_LIPOPROTEIN"/>
    <property type="match status" value="1"/>
</dbReference>
<comment type="caution">
    <text evidence="2">The sequence shown here is derived from an EMBL/GenBank/DDBJ whole genome shotgun (WGS) entry which is preliminary data.</text>
</comment>
<dbReference type="RefSeq" id="WP_148860353.1">
    <property type="nucleotide sequence ID" value="NZ_PHNJ01000019.1"/>
</dbReference>
<evidence type="ECO:0000259" key="1">
    <source>
        <dbReference type="Pfam" id="PF07995"/>
    </source>
</evidence>
<dbReference type="InterPro" id="IPR011041">
    <property type="entry name" value="Quinoprot_gluc/sorb_DH_b-prop"/>
</dbReference>
<evidence type="ECO:0000313" key="2">
    <source>
        <dbReference type="EMBL" id="TYL36354.1"/>
    </source>
</evidence>
<keyword evidence="3" id="KW-1185">Reference proteome</keyword>
<evidence type="ECO:0000313" key="3">
    <source>
        <dbReference type="Proteomes" id="UP000766904"/>
    </source>
</evidence>
<dbReference type="SUPFAM" id="SSF50952">
    <property type="entry name" value="Soluble quinoprotein glucose dehydrogenase"/>
    <property type="match status" value="1"/>
</dbReference>
<dbReference type="InterPro" id="IPR011042">
    <property type="entry name" value="6-blade_b-propeller_TolB-like"/>
</dbReference>
<name>A0A8J8TQ45_9EURY</name>
<reference evidence="2" key="1">
    <citation type="submission" date="2017-11" db="EMBL/GenBank/DDBJ databases">
        <authorList>
            <person name="Kajale S.C."/>
            <person name="Sharma A."/>
        </authorList>
    </citation>
    <scope>NUCLEOTIDE SEQUENCE</scope>
    <source>
        <strain evidence="2">LS1_42</strain>
    </source>
</reference>
<feature type="domain" description="Glucose/Sorbosone dehydrogenase" evidence="1">
    <location>
        <begin position="44"/>
        <end position="384"/>
    </location>
</feature>
<dbReference type="Proteomes" id="UP000766904">
    <property type="component" value="Unassembled WGS sequence"/>
</dbReference>
<organism evidence="2 3">
    <name type="scientific">Natronococcus pandeyae</name>
    <dbReference type="NCBI Taxonomy" id="2055836"/>
    <lineage>
        <taxon>Archaea</taxon>
        <taxon>Methanobacteriati</taxon>
        <taxon>Methanobacteriota</taxon>
        <taxon>Stenosarchaea group</taxon>
        <taxon>Halobacteria</taxon>
        <taxon>Halobacteriales</taxon>
        <taxon>Natrialbaceae</taxon>
        <taxon>Natronococcus</taxon>
    </lineage>
</organism>
<dbReference type="AlphaFoldDB" id="A0A8J8TQ45"/>
<dbReference type="PANTHER" id="PTHR19328">
    <property type="entry name" value="HEDGEHOG-INTERACTING PROTEIN"/>
    <property type="match status" value="1"/>
</dbReference>
<gene>
    <name evidence="2" type="ORF">CV102_23140</name>
</gene>
<dbReference type="PANTHER" id="PTHR19328:SF75">
    <property type="entry name" value="ALDOSE SUGAR DEHYDROGENASE YLII"/>
    <property type="match status" value="1"/>
</dbReference>